<feature type="transmembrane region" description="Helical" evidence="1">
    <location>
        <begin position="20"/>
        <end position="42"/>
    </location>
</feature>
<reference evidence="2 3" key="1">
    <citation type="submission" date="2024-04" db="EMBL/GenBank/DDBJ databases">
        <authorList>
            <person name="Rising A."/>
            <person name="Reimegard J."/>
            <person name="Sonavane S."/>
            <person name="Akerstrom W."/>
            <person name="Nylinder S."/>
            <person name="Hedman E."/>
            <person name="Kallberg Y."/>
        </authorList>
    </citation>
    <scope>NUCLEOTIDE SEQUENCE [LARGE SCALE GENOMIC DNA]</scope>
</reference>
<dbReference type="Proteomes" id="UP001497382">
    <property type="component" value="Unassembled WGS sequence"/>
</dbReference>
<keyword evidence="3" id="KW-1185">Reference proteome</keyword>
<dbReference type="AlphaFoldDB" id="A0AAV1ZD47"/>
<protein>
    <submittedName>
        <fullName evidence="2">Uncharacterized protein</fullName>
    </submittedName>
</protein>
<dbReference type="EMBL" id="CAXIEN010000041">
    <property type="protein sequence ID" value="CAL1269490.1"/>
    <property type="molecule type" value="Genomic_DNA"/>
</dbReference>
<keyword evidence="1" id="KW-0812">Transmembrane</keyword>
<organism evidence="2 3">
    <name type="scientific">Larinioides sclopetarius</name>
    <dbReference type="NCBI Taxonomy" id="280406"/>
    <lineage>
        <taxon>Eukaryota</taxon>
        <taxon>Metazoa</taxon>
        <taxon>Ecdysozoa</taxon>
        <taxon>Arthropoda</taxon>
        <taxon>Chelicerata</taxon>
        <taxon>Arachnida</taxon>
        <taxon>Araneae</taxon>
        <taxon>Araneomorphae</taxon>
        <taxon>Entelegynae</taxon>
        <taxon>Araneoidea</taxon>
        <taxon>Araneidae</taxon>
        <taxon>Larinioides</taxon>
    </lineage>
</organism>
<accession>A0AAV1ZD47</accession>
<evidence type="ECO:0000256" key="1">
    <source>
        <dbReference type="SAM" id="Phobius"/>
    </source>
</evidence>
<keyword evidence="1" id="KW-1133">Transmembrane helix</keyword>
<proteinExistence type="predicted"/>
<comment type="caution">
    <text evidence="2">The sequence shown here is derived from an EMBL/GenBank/DDBJ whole genome shotgun (WGS) entry which is preliminary data.</text>
</comment>
<name>A0AAV1ZD47_9ARAC</name>
<gene>
    <name evidence="2" type="ORF">LARSCL_LOCUS4764</name>
</gene>
<sequence>MELEVSAPNSFKVDNYLELFPLPFLFCLCQHCPAYSLCLRLWN</sequence>
<evidence type="ECO:0000313" key="3">
    <source>
        <dbReference type="Proteomes" id="UP001497382"/>
    </source>
</evidence>
<keyword evidence="1" id="KW-0472">Membrane</keyword>
<evidence type="ECO:0000313" key="2">
    <source>
        <dbReference type="EMBL" id="CAL1269490.1"/>
    </source>
</evidence>